<feature type="signal peptide" evidence="15">
    <location>
        <begin position="1"/>
        <end position="21"/>
    </location>
</feature>
<dbReference type="PANTHER" id="PTHR48062">
    <property type="entry name" value="RECEPTOR-LIKE PROTEIN 14"/>
    <property type="match status" value="1"/>
</dbReference>
<keyword evidence="5" id="KW-0433">Leucine-rich repeat</keyword>
<dbReference type="FunFam" id="3.80.10.10:FF:000111">
    <property type="entry name" value="LRR receptor-like serine/threonine-protein kinase ERECTA"/>
    <property type="match status" value="1"/>
</dbReference>
<keyword evidence="9 14" id="KW-1133">Transmembrane helix</keyword>
<feature type="region of interest" description="Disordered" evidence="13">
    <location>
        <begin position="680"/>
        <end position="726"/>
    </location>
</feature>
<keyword evidence="11" id="KW-0675">Receptor</keyword>
<dbReference type="PROSITE" id="PS51450">
    <property type="entry name" value="LRR"/>
    <property type="match status" value="2"/>
</dbReference>
<evidence type="ECO:0000256" key="11">
    <source>
        <dbReference type="ARBA" id="ARBA00023170"/>
    </source>
</evidence>
<evidence type="ECO:0000256" key="15">
    <source>
        <dbReference type="SAM" id="SignalP"/>
    </source>
</evidence>
<evidence type="ECO:0000256" key="13">
    <source>
        <dbReference type="SAM" id="MobiDB-lite"/>
    </source>
</evidence>
<evidence type="ECO:0000256" key="14">
    <source>
        <dbReference type="SAM" id="Phobius"/>
    </source>
</evidence>
<feature type="transmembrane region" description="Helical" evidence="14">
    <location>
        <begin position="917"/>
        <end position="934"/>
    </location>
</feature>
<feature type="chain" id="PRO_5022768970" evidence="15">
    <location>
        <begin position="22"/>
        <end position="938"/>
    </location>
</feature>
<organism evidence="18 19">
    <name type="scientific">Acer yangbiense</name>
    <dbReference type="NCBI Taxonomy" id="1000413"/>
    <lineage>
        <taxon>Eukaryota</taxon>
        <taxon>Viridiplantae</taxon>
        <taxon>Streptophyta</taxon>
        <taxon>Embryophyta</taxon>
        <taxon>Tracheophyta</taxon>
        <taxon>Spermatophyta</taxon>
        <taxon>Magnoliopsida</taxon>
        <taxon>eudicotyledons</taxon>
        <taxon>Gunneridae</taxon>
        <taxon>Pentapetalae</taxon>
        <taxon>rosids</taxon>
        <taxon>malvids</taxon>
        <taxon>Sapindales</taxon>
        <taxon>Sapindaceae</taxon>
        <taxon>Hippocastanoideae</taxon>
        <taxon>Acereae</taxon>
        <taxon>Acer</taxon>
    </lineage>
</organism>
<keyword evidence="6 14" id="KW-0812">Transmembrane</keyword>
<comment type="caution">
    <text evidence="18">The sequence shown here is derived from an EMBL/GenBank/DDBJ whole genome shotgun (WGS) entry which is preliminary data.</text>
</comment>
<evidence type="ECO:0000256" key="9">
    <source>
        <dbReference type="ARBA" id="ARBA00022989"/>
    </source>
</evidence>
<dbReference type="FunFam" id="3.80.10.10:FF:000041">
    <property type="entry name" value="LRR receptor-like serine/threonine-protein kinase ERECTA"/>
    <property type="match status" value="1"/>
</dbReference>
<evidence type="ECO:0000259" key="17">
    <source>
        <dbReference type="Pfam" id="PF23598"/>
    </source>
</evidence>
<keyword evidence="19" id="KW-1185">Reference proteome</keyword>
<evidence type="ECO:0000256" key="1">
    <source>
        <dbReference type="ARBA" id="ARBA00004251"/>
    </source>
</evidence>
<feature type="domain" description="Leucine-rich repeat-containing N-terminal plant-type" evidence="16">
    <location>
        <begin position="27"/>
        <end position="63"/>
    </location>
</feature>
<keyword evidence="10 14" id="KW-0472">Membrane</keyword>
<evidence type="ECO:0000256" key="7">
    <source>
        <dbReference type="ARBA" id="ARBA00022729"/>
    </source>
</evidence>
<dbReference type="PRINTS" id="PR00019">
    <property type="entry name" value="LEURICHRPT"/>
</dbReference>
<evidence type="ECO:0000256" key="4">
    <source>
        <dbReference type="ARBA" id="ARBA00022553"/>
    </source>
</evidence>
<protein>
    <submittedName>
        <fullName evidence="18">Uncharacterized protein</fullName>
    </submittedName>
</protein>
<sequence length="938" mass="105612">METKWIWVLILLFVSLQGFWSEGCWEQERLALLHLKHFFNEPDSSLHNWVDVSDCCQWEGVVCKNTTVRVIELNLIYARSSVLGKWYLNASLFSKELEELRLIGNSIAGFVQNEGLEKLSRLSNLKVLDLSFNFFNNSIFSSLANLSSLTTLYLCQNRLKGAVNVQGLHNLSNLEVLDISYNKIVKFGFLEEGLCKLVHLQKLYIDHNYLRNTLPSCFANLTSLRVLDISSNRLIGKISSSPLTVLTSLEDFIFYDNHFQIPTSLEPFFNLSKLKNIDFENSEIYAETMSLSHSLVPKFQLNSIKLSCCGDGGTLPMFLYYQHELREVDLSHINLSGEFPNWLLENNTKLKTLYLVNNSLSGSFQLPIHSHKSLKTLDVSNNIIHGHIPTEIGTYFPSLNSVNMSSNALNGSIPSSFGDMSSLESLDLSNNQLSGEIPEHLAAACFSLKVLILSNNNLQGRIFSTAFNLADLTQLELDGNNFTGGIPNVLSNCSLTGLYLSDNHLSGLIPSWLGNMSLGEIIISKNHFEGPIPMEICKYNLQILDLSENNVSGRIPSCIISSVSQVHLSRNRLQGQLKHVVLDKSSFETLDLDYKRLKTLDLSYNCLNGNIPNWIGKLSDLSYLMLRNNEFEGEVPIQLCNLDKLHLIDLSHNNLSGKIPSCLNITLEEDVLDDEVEDSQLATPDHTNSLDSSPVRTDSTNLLDSSPGRTDSNPHPIEPPTRKGEAVEFTTKQMSYSYQGRILTIMFGIDLSCNKLAGVIPYQMGYLIKIRALNLSHNNLTGPIPRTFSNLKQIESLDLSYNNLDGRIPPQLVEINTLAVFSVAHNNLSGEIPYMIGQFITFGEASYEGNPFLCGLPLPKSCYKTGSKPPTPGASINTEEEDSNFMDIFRISFIVSYIFAVAVVILVLYINPYWRRTWFYLVEMWMMYCYYYIVDRLC</sequence>
<dbReference type="OrthoDB" id="4691307at2759"/>
<keyword evidence="4" id="KW-0597">Phosphoprotein</keyword>
<dbReference type="GO" id="GO:0005886">
    <property type="term" value="C:plasma membrane"/>
    <property type="evidence" value="ECO:0007669"/>
    <property type="project" value="UniProtKB-SubCell"/>
</dbReference>
<proteinExistence type="inferred from homology"/>
<dbReference type="SMART" id="SM00369">
    <property type="entry name" value="LRR_TYP"/>
    <property type="match status" value="10"/>
</dbReference>
<evidence type="ECO:0000256" key="10">
    <source>
        <dbReference type="ARBA" id="ARBA00023136"/>
    </source>
</evidence>
<dbReference type="AlphaFoldDB" id="A0A5C7IK96"/>
<dbReference type="EMBL" id="VAHF01000002">
    <property type="protein sequence ID" value="TXG69713.1"/>
    <property type="molecule type" value="Genomic_DNA"/>
</dbReference>
<evidence type="ECO:0000256" key="8">
    <source>
        <dbReference type="ARBA" id="ARBA00022737"/>
    </source>
</evidence>
<evidence type="ECO:0000256" key="3">
    <source>
        <dbReference type="ARBA" id="ARBA00022475"/>
    </source>
</evidence>
<evidence type="ECO:0000313" key="19">
    <source>
        <dbReference type="Proteomes" id="UP000323000"/>
    </source>
</evidence>
<dbReference type="InterPro" id="IPR013210">
    <property type="entry name" value="LRR_N_plant-typ"/>
</dbReference>
<accession>A0A5C7IK96</accession>
<evidence type="ECO:0000256" key="2">
    <source>
        <dbReference type="ARBA" id="ARBA00009592"/>
    </source>
</evidence>
<evidence type="ECO:0000259" key="16">
    <source>
        <dbReference type="Pfam" id="PF08263"/>
    </source>
</evidence>
<keyword evidence="8" id="KW-0677">Repeat</keyword>
<dbReference type="InterPro" id="IPR003591">
    <property type="entry name" value="Leu-rich_rpt_typical-subtyp"/>
</dbReference>
<dbReference type="Gene3D" id="3.80.10.10">
    <property type="entry name" value="Ribonuclease Inhibitor"/>
    <property type="match status" value="7"/>
</dbReference>
<feature type="compositionally biased region" description="Polar residues" evidence="13">
    <location>
        <begin position="680"/>
        <end position="713"/>
    </location>
</feature>
<dbReference type="Pfam" id="PF08263">
    <property type="entry name" value="LRRNT_2"/>
    <property type="match status" value="1"/>
</dbReference>
<dbReference type="FunFam" id="3.80.10.10:FF:000095">
    <property type="entry name" value="LRR receptor-like serine/threonine-protein kinase GSO1"/>
    <property type="match status" value="1"/>
</dbReference>
<dbReference type="InterPro" id="IPR001611">
    <property type="entry name" value="Leu-rich_rpt"/>
</dbReference>
<evidence type="ECO:0000256" key="5">
    <source>
        <dbReference type="ARBA" id="ARBA00022614"/>
    </source>
</evidence>
<dbReference type="SUPFAM" id="SSF52058">
    <property type="entry name" value="L domain-like"/>
    <property type="match status" value="3"/>
</dbReference>
<comment type="similarity">
    <text evidence="2">Belongs to the RLP family.</text>
</comment>
<name>A0A5C7IK96_9ROSI</name>
<keyword evidence="3" id="KW-1003">Cell membrane</keyword>
<evidence type="ECO:0000256" key="12">
    <source>
        <dbReference type="ARBA" id="ARBA00023180"/>
    </source>
</evidence>
<feature type="transmembrane region" description="Helical" evidence="14">
    <location>
        <begin position="888"/>
        <end position="910"/>
    </location>
</feature>
<keyword evidence="7 15" id="KW-0732">Signal</keyword>
<dbReference type="Pfam" id="PF00560">
    <property type="entry name" value="LRR_1"/>
    <property type="match status" value="5"/>
</dbReference>
<comment type="subcellular location">
    <subcellularLocation>
        <location evidence="1">Cell membrane</location>
        <topology evidence="1">Single-pass type I membrane protein</topology>
    </subcellularLocation>
</comment>
<dbReference type="GO" id="GO:0007165">
    <property type="term" value="P:signal transduction"/>
    <property type="evidence" value="ECO:0007669"/>
    <property type="project" value="UniProtKB-ARBA"/>
</dbReference>
<dbReference type="InterPro" id="IPR055414">
    <property type="entry name" value="LRR_R13L4/SHOC2-like"/>
</dbReference>
<reference evidence="19" key="1">
    <citation type="journal article" date="2019" name="Gigascience">
        <title>De novo genome assembly of the endangered Acer yangbiense, a plant species with extremely small populations endemic to Yunnan Province, China.</title>
        <authorList>
            <person name="Yang J."/>
            <person name="Wariss H.M."/>
            <person name="Tao L."/>
            <person name="Zhang R."/>
            <person name="Yun Q."/>
            <person name="Hollingsworth P."/>
            <person name="Dao Z."/>
            <person name="Luo G."/>
            <person name="Guo H."/>
            <person name="Ma Y."/>
            <person name="Sun W."/>
        </authorList>
    </citation>
    <scope>NUCLEOTIDE SEQUENCE [LARGE SCALE GENOMIC DNA]</scope>
    <source>
        <strain evidence="19">cv. Malutang</strain>
    </source>
</reference>
<dbReference type="PANTHER" id="PTHR48062:SF21">
    <property type="entry name" value="RECEPTOR-LIKE PROTEIN 12"/>
    <property type="match status" value="1"/>
</dbReference>
<dbReference type="InterPro" id="IPR032675">
    <property type="entry name" value="LRR_dom_sf"/>
</dbReference>
<evidence type="ECO:0000256" key="6">
    <source>
        <dbReference type="ARBA" id="ARBA00022692"/>
    </source>
</evidence>
<evidence type="ECO:0000313" key="18">
    <source>
        <dbReference type="EMBL" id="TXG69713.1"/>
    </source>
</evidence>
<dbReference type="Pfam" id="PF23598">
    <property type="entry name" value="LRR_14"/>
    <property type="match status" value="1"/>
</dbReference>
<dbReference type="InterPro" id="IPR051502">
    <property type="entry name" value="RLP_Defense_Trigger"/>
</dbReference>
<gene>
    <name evidence="18" type="ORF">EZV62_004648</name>
</gene>
<dbReference type="Pfam" id="PF13855">
    <property type="entry name" value="LRR_8"/>
    <property type="match status" value="2"/>
</dbReference>
<dbReference type="FunFam" id="3.80.10.10:FF:000383">
    <property type="entry name" value="Leucine-rich repeat receptor protein kinase EMS1"/>
    <property type="match status" value="1"/>
</dbReference>
<feature type="domain" description="Disease resistance R13L4/SHOC-2-like LRR" evidence="17">
    <location>
        <begin position="131"/>
        <end position="354"/>
    </location>
</feature>
<dbReference type="Proteomes" id="UP000323000">
    <property type="component" value="Chromosome 2"/>
</dbReference>
<dbReference type="SMART" id="SM00365">
    <property type="entry name" value="LRR_SD22"/>
    <property type="match status" value="8"/>
</dbReference>
<keyword evidence="12" id="KW-0325">Glycoprotein</keyword>